<dbReference type="CDD" id="cd01650">
    <property type="entry name" value="RT_nLTR_like"/>
    <property type="match status" value="1"/>
</dbReference>
<dbReference type="InterPro" id="IPR012337">
    <property type="entry name" value="RNaseH-like_sf"/>
</dbReference>
<dbReference type="PANTHER" id="PTHR33116">
    <property type="entry name" value="REVERSE TRANSCRIPTASE ZINC-BINDING DOMAIN-CONTAINING PROTEIN-RELATED-RELATED"/>
    <property type="match status" value="1"/>
</dbReference>
<dbReference type="GO" id="GO:0004523">
    <property type="term" value="F:RNA-DNA hybrid ribonuclease activity"/>
    <property type="evidence" value="ECO:0007669"/>
    <property type="project" value="InterPro"/>
</dbReference>
<organism evidence="2 3">
    <name type="scientific">Raphanus sativus</name>
    <name type="common">Radish</name>
    <name type="synonym">Raphanus raphanistrum var. sativus</name>
    <dbReference type="NCBI Taxonomy" id="3726"/>
    <lineage>
        <taxon>Eukaryota</taxon>
        <taxon>Viridiplantae</taxon>
        <taxon>Streptophyta</taxon>
        <taxon>Embryophyta</taxon>
        <taxon>Tracheophyta</taxon>
        <taxon>Spermatophyta</taxon>
        <taxon>Magnoliopsida</taxon>
        <taxon>eudicotyledons</taxon>
        <taxon>Gunneridae</taxon>
        <taxon>Pentapetalae</taxon>
        <taxon>rosids</taxon>
        <taxon>malvids</taxon>
        <taxon>Brassicales</taxon>
        <taxon>Brassicaceae</taxon>
        <taxon>Brassiceae</taxon>
        <taxon>Raphanus</taxon>
    </lineage>
</organism>
<proteinExistence type="predicted"/>
<feature type="domain" description="Reverse transcriptase" evidence="1">
    <location>
        <begin position="37"/>
        <end position="319"/>
    </location>
</feature>
<dbReference type="PROSITE" id="PS50878">
    <property type="entry name" value="RT_POL"/>
    <property type="match status" value="1"/>
</dbReference>
<dbReference type="OrthoDB" id="1937528at2759"/>
<accession>A0A9W3CBF9</accession>
<dbReference type="SUPFAM" id="SSF53098">
    <property type="entry name" value="Ribonuclease H-like"/>
    <property type="match status" value="1"/>
</dbReference>
<dbReference type="Proteomes" id="UP000504610">
    <property type="component" value="Chromosome 8"/>
</dbReference>
<reference evidence="2" key="1">
    <citation type="journal article" date="2019" name="Database">
        <title>The radish genome database (RadishGD): an integrated information resource for radish genomics.</title>
        <authorList>
            <person name="Yu H.J."/>
            <person name="Baek S."/>
            <person name="Lee Y.J."/>
            <person name="Cho A."/>
            <person name="Mun J.H."/>
        </authorList>
    </citation>
    <scope>NUCLEOTIDE SEQUENCE [LARGE SCALE GENOMIC DNA]</scope>
    <source>
        <strain evidence="2">cv. WK10039</strain>
    </source>
</reference>
<protein>
    <submittedName>
        <fullName evidence="3">Uncharacterized protein LOC130498970</fullName>
    </submittedName>
</protein>
<dbReference type="RefSeq" id="XP_056848814.1">
    <property type="nucleotide sequence ID" value="XM_056992834.1"/>
</dbReference>
<dbReference type="Pfam" id="PF13966">
    <property type="entry name" value="zf-RVT"/>
    <property type="match status" value="1"/>
</dbReference>
<keyword evidence="2" id="KW-1185">Reference proteome</keyword>
<dbReference type="Gene3D" id="3.30.420.10">
    <property type="entry name" value="Ribonuclease H-like superfamily/Ribonuclease H"/>
    <property type="match status" value="1"/>
</dbReference>
<dbReference type="PANTHER" id="PTHR33116:SF86">
    <property type="entry name" value="REVERSE TRANSCRIPTASE DOMAIN-CONTAINING PROTEIN"/>
    <property type="match status" value="1"/>
</dbReference>
<dbReference type="Pfam" id="PF00078">
    <property type="entry name" value="RVT_1"/>
    <property type="match status" value="1"/>
</dbReference>
<dbReference type="CDD" id="cd06222">
    <property type="entry name" value="RNase_H_like"/>
    <property type="match status" value="1"/>
</dbReference>
<evidence type="ECO:0000313" key="2">
    <source>
        <dbReference type="Proteomes" id="UP000504610"/>
    </source>
</evidence>
<dbReference type="InterPro" id="IPR036397">
    <property type="entry name" value="RNaseH_sf"/>
</dbReference>
<gene>
    <name evidence="3" type="primary">LOC130498970</name>
</gene>
<dbReference type="AlphaFoldDB" id="A0A9W3CBF9"/>
<dbReference type="InterPro" id="IPR002156">
    <property type="entry name" value="RNaseH_domain"/>
</dbReference>
<dbReference type="GeneID" id="130498970"/>
<dbReference type="Pfam" id="PF13456">
    <property type="entry name" value="RVT_3"/>
    <property type="match status" value="1"/>
</dbReference>
<dbReference type="InterPro" id="IPR000477">
    <property type="entry name" value="RT_dom"/>
</dbReference>
<name>A0A9W3CBF9_RAPSA</name>
<evidence type="ECO:0000259" key="1">
    <source>
        <dbReference type="PROSITE" id="PS50878"/>
    </source>
</evidence>
<reference evidence="3" key="2">
    <citation type="submission" date="2025-08" db="UniProtKB">
        <authorList>
            <consortium name="RefSeq"/>
        </authorList>
    </citation>
    <scope>IDENTIFICATION</scope>
    <source>
        <tissue evidence="3">Leaf</tissue>
    </source>
</reference>
<evidence type="ECO:0000313" key="3">
    <source>
        <dbReference type="RefSeq" id="XP_056848814.1"/>
    </source>
</evidence>
<sequence>MFSIHPDKAPGPDGFSASFFQSNWDITGPAVTMEIQEFFTSGNLPTSINTTHIRLISKITGPKAVMDYRPIALCNVYYKVISKILSIRLKPVLQEVISENQSAFVPGRAISDNVLITHEMLHYLKNLGATIHCSMAVKTDISKAYDRLEWTFIREVLGRMGFHLDFLHWKMECITTVSYSFLINNEALGNVMPQRGIRQGDPLSPYIFILCGEVLSGLCKREQEKGTLAGLRVARNSPRINHLLFADDTMFFTKTDPQCCVSLLNILHEYERASGQMINTAKSSISFSAKTSQEIRTRVKEHLGIEKEGRVGKYLGLPEHFGRKKRDLFSSIVDKIHQKTISWSTRFLSTAGKATMIQSVMSAVPSYAMTCFELPVGLCKKIQSEMTSFWWNSKEGDRKICWTSWDKLTLPKQLRGLGFRDVQLFNLALLAKIGWRIITKPDSLLARTLLGKYCHKTSFLKATKPSNSFHGWNGILHGRDLLLGHLGKVIGDGESTRVWTDSWIDTTNDFLPTGPALLQDQDLMVADLLSRETKEWNKSLVERLFPTLTEHILSLRPSTTGTSDTFIWTQQKSGIYSAKSGYFVAKMEKTQSTSSLLEQQQWNWKKFIWTPKLLPKIKIFMWRCALNNLPTGDNLRKRGLLGHTSCTKCGEEETIEHILFLCEPAKEAWNLCPWTTPIDPLGCSYFRTSLELATAKVNLPPIGTSSNLFAWICWSLWLSRNQFTFEGKTTPPQEIISRAITLLKEWEQAQPPPSPPMGNPPQQIPIQIASQDSIILYTDAAWNKETREAGLAWIFTNRSGDEINRGYQHQKHVSSAFMAESLAVRAALLHAVSLNYTIIWLRSDCKGLIQAITTNQRSAELFGVLSDIESTIVPSFIAFYSSFIPRTLNESVDLLAKTYLCNRISVLGSSPH</sequence>
<dbReference type="InterPro" id="IPR044730">
    <property type="entry name" value="RNase_H-like_dom_plant"/>
</dbReference>
<dbReference type="KEGG" id="rsz:130498970"/>
<dbReference type="InterPro" id="IPR026960">
    <property type="entry name" value="RVT-Znf"/>
</dbReference>
<dbReference type="GO" id="GO:0003676">
    <property type="term" value="F:nucleic acid binding"/>
    <property type="evidence" value="ECO:0007669"/>
    <property type="project" value="InterPro"/>
</dbReference>